<gene>
    <name evidence="2" type="ORF">Q9291_11685</name>
</gene>
<organism evidence="2 3">
    <name type="scientific">Methylophilus aquaticus</name>
    <dbReference type="NCBI Taxonomy" id="1971610"/>
    <lineage>
        <taxon>Bacteria</taxon>
        <taxon>Pseudomonadati</taxon>
        <taxon>Pseudomonadota</taxon>
        <taxon>Betaproteobacteria</taxon>
        <taxon>Nitrosomonadales</taxon>
        <taxon>Methylophilaceae</taxon>
        <taxon>Methylophilus</taxon>
    </lineage>
</organism>
<reference evidence="3" key="1">
    <citation type="journal article" date="2019" name="Int. J. Syst. Evol. Microbiol.">
        <title>The Global Catalogue of Microorganisms (GCM) 10K type strain sequencing project: providing services to taxonomists for standard genome sequencing and annotation.</title>
        <authorList>
            <consortium name="The Broad Institute Genomics Platform"/>
            <consortium name="The Broad Institute Genome Sequencing Center for Infectious Disease"/>
            <person name="Wu L."/>
            <person name="Ma J."/>
        </authorList>
    </citation>
    <scope>NUCLEOTIDE SEQUENCE [LARGE SCALE GENOMIC DNA]</scope>
    <source>
        <strain evidence="3">VKM B-3159</strain>
    </source>
</reference>
<protein>
    <recommendedName>
        <fullName evidence="4">DUF4760 domain-containing protein</fullName>
    </recommendedName>
</protein>
<keyword evidence="3" id="KW-1185">Reference proteome</keyword>
<sequence length="172" mass="20179">MTLEELTHVSTIAGVFLSFLTAVGTLFVLWRTLQLNAQSLELNQRSIEFSLQAKQSDVLLHCNERFGRIWEMRANEHVKADPFTFYERFWSLQLDQFTHWKDGFVDAGVFDSWMKGRYRQWQDNHSLGAMAYRDGYEKAVASWETPKFKSFMHEVHLHGPETALSWWKQNGG</sequence>
<evidence type="ECO:0000256" key="1">
    <source>
        <dbReference type="SAM" id="Phobius"/>
    </source>
</evidence>
<dbReference type="EMBL" id="JAVCAP010000023">
    <property type="protein sequence ID" value="MDP8568510.1"/>
    <property type="molecule type" value="Genomic_DNA"/>
</dbReference>
<accession>A0ABT9JWW1</accession>
<name>A0ABT9JWW1_9PROT</name>
<dbReference type="Proteomes" id="UP001225906">
    <property type="component" value="Unassembled WGS sequence"/>
</dbReference>
<evidence type="ECO:0000313" key="2">
    <source>
        <dbReference type="EMBL" id="MDP8568510.1"/>
    </source>
</evidence>
<keyword evidence="1" id="KW-0472">Membrane</keyword>
<keyword evidence="1" id="KW-0812">Transmembrane</keyword>
<proteinExistence type="predicted"/>
<feature type="transmembrane region" description="Helical" evidence="1">
    <location>
        <begin position="12"/>
        <end position="30"/>
    </location>
</feature>
<evidence type="ECO:0000313" key="3">
    <source>
        <dbReference type="Proteomes" id="UP001225906"/>
    </source>
</evidence>
<dbReference type="RefSeq" id="WP_306390235.1">
    <property type="nucleotide sequence ID" value="NZ_JAVCAP010000023.1"/>
</dbReference>
<comment type="caution">
    <text evidence="2">The sequence shown here is derived from an EMBL/GenBank/DDBJ whole genome shotgun (WGS) entry which is preliminary data.</text>
</comment>
<evidence type="ECO:0008006" key="4">
    <source>
        <dbReference type="Google" id="ProtNLM"/>
    </source>
</evidence>
<keyword evidence="1" id="KW-1133">Transmembrane helix</keyword>